<dbReference type="InterPro" id="IPR002937">
    <property type="entry name" value="Amino_oxidase"/>
</dbReference>
<dbReference type="Gene3D" id="1.10.405.20">
    <property type="match status" value="1"/>
</dbReference>
<dbReference type="KEGG" id="mars:A8C75_15325"/>
<protein>
    <submittedName>
        <fullName evidence="2">NAD/FAD-binding protein</fullName>
    </submittedName>
</protein>
<dbReference type="Gene3D" id="3.50.50.60">
    <property type="entry name" value="FAD/NAD(P)-binding domain"/>
    <property type="match status" value="1"/>
</dbReference>
<proteinExistence type="predicted"/>
<name>A0A1A9F0N2_9GAMM</name>
<dbReference type="SUPFAM" id="SSF51905">
    <property type="entry name" value="FAD/NAD(P)-binding domain"/>
    <property type="match status" value="1"/>
</dbReference>
<reference evidence="2 3" key="2">
    <citation type="journal article" date="2018" name="Int. J. Syst. Evol. Microbiol.">
        <title>Marinobacterium aestuarii sp. nov., a benzene-degrading marine bacterium isolated from estuary sediment.</title>
        <authorList>
            <person name="Bae S.S."/>
            <person name="Jung J."/>
            <person name="Chung D."/>
            <person name="Baek K."/>
        </authorList>
    </citation>
    <scope>NUCLEOTIDE SEQUENCE [LARGE SCALE GENOMIC DNA]</scope>
    <source>
        <strain evidence="2 3">ST58-10</strain>
    </source>
</reference>
<dbReference type="InterPro" id="IPR050464">
    <property type="entry name" value="Zeta_carotene_desat/Oxidored"/>
</dbReference>
<gene>
    <name evidence="2" type="ORF">A8C75_15325</name>
</gene>
<dbReference type="Gene3D" id="3.30.70.1990">
    <property type="match status" value="1"/>
</dbReference>
<dbReference type="PANTHER" id="PTHR42923:SF17">
    <property type="entry name" value="AMINE OXIDASE DOMAIN-CONTAINING PROTEIN"/>
    <property type="match status" value="1"/>
</dbReference>
<dbReference type="PANTHER" id="PTHR42923">
    <property type="entry name" value="PROTOPORPHYRINOGEN OXIDASE"/>
    <property type="match status" value="1"/>
</dbReference>
<dbReference type="AlphaFoldDB" id="A0A1A9F0N2"/>
<organism evidence="2 3">
    <name type="scientific">Marinobacterium aestuarii</name>
    <dbReference type="NCBI Taxonomy" id="1821621"/>
    <lineage>
        <taxon>Bacteria</taxon>
        <taxon>Pseudomonadati</taxon>
        <taxon>Pseudomonadota</taxon>
        <taxon>Gammaproteobacteria</taxon>
        <taxon>Oceanospirillales</taxon>
        <taxon>Oceanospirillaceae</taxon>
        <taxon>Marinobacterium</taxon>
    </lineage>
</organism>
<sequence length="451" mass="50952">MNIQAIRPLRIAVIGSGISGLSSAWLLSQQHQVTLFEKDDRLGGHSNTIDVTQGSSSVAVDTGFIVYNPVNYPNLVRFFDTLGVQSRETEMSFGVSLDEGRLEYSGTGLPGLLAQKRNLARPRFWSMLLDLSRFYREAPHYCDDPDTASLTLGELLQRERYGTAFIQDHLLPMGAAIWSTPVDLMLQYPALAFLRFCQNHGLVQLNDRPQWRTVKGGSRSYVSKIEAGLRRRGEVRLNSHIRRIVRSEGKIVLEFLHGERETFDHVVLACHANQALQLLHAPSTLEQKLLGAFSYQRNRAVLHSDSSLMPRSKAAWASWNYLAAQQHSGQREVSVSYWMNRLQHLPDTLPLYVTLNPLREPEPGTVHRSFLYDHPTFSLAALDAQKQLWDLQGQQNTWFCGAYFGYGFHEDGLQAGLAVAEELGGRPRPWTLDTPNHRIHVNRKARQGMPA</sequence>
<accession>A0A1A9F0N2</accession>
<dbReference type="EMBL" id="CP015839">
    <property type="protein sequence ID" value="ANG63715.1"/>
    <property type="molecule type" value="Genomic_DNA"/>
</dbReference>
<evidence type="ECO:0000313" key="2">
    <source>
        <dbReference type="EMBL" id="ANG63715.1"/>
    </source>
</evidence>
<dbReference type="STRING" id="1821621.A8C75_15325"/>
<dbReference type="RefSeq" id="WP_067384261.1">
    <property type="nucleotide sequence ID" value="NZ_CP015839.1"/>
</dbReference>
<evidence type="ECO:0000313" key="3">
    <source>
        <dbReference type="Proteomes" id="UP000078070"/>
    </source>
</evidence>
<dbReference type="OrthoDB" id="20837at2"/>
<feature type="domain" description="Amine oxidase" evidence="1">
    <location>
        <begin position="18"/>
        <end position="422"/>
    </location>
</feature>
<reference evidence="3" key="1">
    <citation type="submission" date="2016-05" db="EMBL/GenBank/DDBJ databases">
        <authorList>
            <person name="Baek K."/>
            <person name="Yang S.-J."/>
        </authorList>
    </citation>
    <scope>NUCLEOTIDE SEQUENCE [LARGE SCALE GENOMIC DNA]</scope>
    <source>
        <strain evidence="3">ST58-10</strain>
    </source>
</reference>
<dbReference type="Proteomes" id="UP000078070">
    <property type="component" value="Chromosome"/>
</dbReference>
<evidence type="ECO:0000259" key="1">
    <source>
        <dbReference type="Pfam" id="PF01593"/>
    </source>
</evidence>
<dbReference type="GO" id="GO:0016491">
    <property type="term" value="F:oxidoreductase activity"/>
    <property type="evidence" value="ECO:0007669"/>
    <property type="project" value="InterPro"/>
</dbReference>
<dbReference type="InterPro" id="IPR036188">
    <property type="entry name" value="FAD/NAD-bd_sf"/>
</dbReference>
<keyword evidence="3" id="KW-1185">Reference proteome</keyword>
<dbReference type="Pfam" id="PF01593">
    <property type="entry name" value="Amino_oxidase"/>
    <property type="match status" value="1"/>
</dbReference>